<dbReference type="AlphaFoldDB" id="A0A1I6L1L8"/>
<dbReference type="EMBL" id="FOZL01000001">
    <property type="protein sequence ID" value="SFR97100.1"/>
    <property type="molecule type" value="Genomic_DNA"/>
</dbReference>
<proteinExistence type="predicted"/>
<reference evidence="2 3" key="1">
    <citation type="submission" date="2016-10" db="EMBL/GenBank/DDBJ databases">
        <authorList>
            <person name="de Groot N.N."/>
        </authorList>
    </citation>
    <scope>NUCLEOTIDE SEQUENCE [LARGE SCALE GENOMIC DNA]</scope>
    <source>
        <strain evidence="2 3">DSM 21001</strain>
    </source>
</reference>
<dbReference type="InterPro" id="IPR000792">
    <property type="entry name" value="Tscrpt_reg_LuxR_C"/>
</dbReference>
<dbReference type="OrthoDB" id="115549at2"/>
<dbReference type="SMART" id="SM00421">
    <property type="entry name" value="HTH_LUXR"/>
    <property type="match status" value="1"/>
</dbReference>
<keyword evidence="3" id="KW-1185">Reference proteome</keyword>
<dbReference type="GO" id="GO:0006355">
    <property type="term" value="P:regulation of DNA-templated transcription"/>
    <property type="evidence" value="ECO:0007669"/>
    <property type="project" value="InterPro"/>
</dbReference>
<gene>
    <name evidence="2" type="ORF">SAMN05421771_0089</name>
</gene>
<dbReference type="GO" id="GO:0003677">
    <property type="term" value="F:DNA binding"/>
    <property type="evidence" value="ECO:0007669"/>
    <property type="project" value="InterPro"/>
</dbReference>
<evidence type="ECO:0000313" key="3">
    <source>
        <dbReference type="Proteomes" id="UP000199024"/>
    </source>
</evidence>
<dbReference type="Proteomes" id="UP000199024">
    <property type="component" value="Unassembled WGS sequence"/>
</dbReference>
<accession>A0A1I6L1L8</accession>
<sequence length="379" mass="41238">MISLDIFSRLLQALYAAPLQEERWEEFLNLLCETTGSTGGFFLCADSSLGLSIRAQGGGMVLDSSDLISYRETYAPKDPLRMPAIRSGKLGVIDCEELLPMEELRKSELYREMVKPLGLEHPSLIMLTCTIRRFEAISFWRSPQEGPMPEKFTHLLHLLVPHIQAALQIRQSLGVARQRLEGAEAMANASDTPTLILSAAGAIVMSNVAADELLRAEDGLSRRDDRLVAAKGRNQSALDALLRRTATANFSHLDPRGGPPLLLHRSSGSQPLILQASPLPGGTGFGSGSILLLITDPERPIRPADDVMQALYSFTPAEVEIANGLITGYSLVEIAALRRVSVGTVRGQIKSIFSKTKTSGQSDLVRLLTCLPRAQPTQS</sequence>
<evidence type="ECO:0000313" key="2">
    <source>
        <dbReference type="EMBL" id="SFR97100.1"/>
    </source>
</evidence>
<protein>
    <submittedName>
        <fullName evidence="2">Transcriptional regulator, LuxR family</fullName>
    </submittedName>
</protein>
<evidence type="ECO:0000259" key="1">
    <source>
        <dbReference type="SMART" id="SM00421"/>
    </source>
</evidence>
<dbReference type="SUPFAM" id="SSF46894">
    <property type="entry name" value="C-terminal effector domain of the bipartite response regulators"/>
    <property type="match status" value="1"/>
</dbReference>
<dbReference type="InterPro" id="IPR036388">
    <property type="entry name" value="WH-like_DNA-bd_sf"/>
</dbReference>
<dbReference type="Gene3D" id="1.10.10.10">
    <property type="entry name" value="Winged helix-like DNA-binding domain superfamily/Winged helix DNA-binding domain"/>
    <property type="match status" value="1"/>
</dbReference>
<feature type="domain" description="HTH luxR-type" evidence="1">
    <location>
        <begin position="311"/>
        <end position="368"/>
    </location>
</feature>
<organism evidence="2 3">
    <name type="scientific">Granulicella pectinivorans</name>
    <dbReference type="NCBI Taxonomy" id="474950"/>
    <lineage>
        <taxon>Bacteria</taxon>
        <taxon>Pseudomonadati</taxon>
        <taxon>Acidobacteriota</taxon>
        <taxon>Terriglobia</taxon>
        <taxon>Terriglobales</taxon>
        <taxon>Acidobacteriaceae</taxon>
        <taxon>Granulicella</taxon>
    </lineage>
</organism>
<dbReference type="RefSeq" id="WP_089835601.1">
    <property type="nucleotide sequence ID" value="NZ_FOZL01000001.1"/>
</dbReference>
<dbReference type="InterPro" id="IPR016032">
    <property type="entry name" value="Sig_transdc_resp-reg_C-effctor"/>
</dbReference>
<name>A0A1I6L1L8_9BACT</name>
<dbReference type="STRING" id="474950.SAMN05421771_0089"/>